<organism evidence="2 3">
    <name type="scientific">Pseudomyxococcus hansupus</name>
    <dbReference type="NCBI Taxonomy" id="1297742"/>
    <lineage>
        <taxon>Bacteria</taxon>
        <taxon>Pseudomonadati</taxon>
        <taxon>Myxococcota</taxon>
        <taxon>Myxococcia</taxon>
        <taxon>Myxococcales</taxon>
        <taxon>Cystobacterineae</taxon>
        <taxon>Myxococcaceae</taxon>
        <taxon>Pseudomyxococcus</taxon>
    </lineage>
</organism>
<feature type="compositionally biased region" description="Acidic residues" evidence="1">
    <location>
        <begin position="596"/>
        <end position="615"/>
    </location>
</feature>
<dbReference type="Proteomes" id="UP000009026">
    <property type="component" value="Chromosome"/>
</dbReference>
<dbReference type="NCBIfam" id="TIGR03382">
    <property type="entry name" value="GC_trans_RRR"/>
    <property type="match status" value="1"/>
</dbReference>
<feature type="region of interest" description="Disordered" evidence="1">
    <location>
        <begin position="429"/>
        <end position="680"/>
    </location>
</feature>
<name>A0A0H4X385_9BACT</name>
<reference evidence="2 3" key="1">
    <citation type="journal article" date="2016" name="PLoS ONE">
        <title>Complete Genome Sequence and Comparative Genomics of a Novel Myxobacterium Myxococcus hansupus.</title>
        <authorList>
            <person name="Sharma G."/>
            <person name="Narwani T."/>
            <person name="Subramanian S."/>
        </authorList>
    </citation>
    <scope>NUCLEOTIDE SEQUENCE [LARGE SCALE GENOMIC DNA]</scope>
    <source>
        <strain evidence="3">mixupus</strain>
    </source>
</reference>
<feature type="compositionally biased region" description="Low complexity" evidence="1">
    <location>
        <begin position="623"/>
        <end position="639"/>
    </location>
</feature>
<dbReference type="STRING" id="1297742.A176_007018"/>
<dbReference type="EMBL" id="CP012109">
    <property type="protein sequence ID" value="AKQ70106.1"/>
    <property type="molecule type" value="Genomic_DNA"/>
</dbReference>
<feature type="compositionally biased region" description="Gly residues" evidence="1">
    <location>
        <begin position="434"/>
        <end position="595"/>
    </location>
</feature>
<dbReference type="InterPro" id="IPR055876">
    <property type="entry name" value="DUF7453"/>
</dbReference>
<protein>
    <submittedName>
        <fullName evidence="2">Uncharacterized protein</fullName>
    </submittedName>
</protein>
<dbReference type="RefSeq" id="WP_002637834.1">
    <property type="nucleotide sequence ID" value="NZ_CP012109.1"/>
</dbReference>
<dbReference type="KEGG" id="mym:A176_007018"/>
<feature type="compositionally biased region" description="Low complexity" evidence="1">
    <location>
        <begin position="649"/>
        <end position="658"/>
    </location>
</feature>
<dbReference type="PATRIC" id="fig|1297742.4.peg.7118"/>
<dbReference type="InterPro" id="IPR017756">
    <property type="entry name" value="TM_Gly-Cys-Arg_CS"/>
</dbReference>
<evidence type="ECO:0000313" key="3">
    <source>
        <dbReference type="Proteomes" id="UP000009026"/>
    </source>
</evidence>
<dbReference type="Pfam" id="PF24251">
    <property type="entry name" value="DUF7453"/>
    <property type="match status" value="1"/>
</dbReference>
<dbReference type="SUPFAM" id="SSF69304">
    <property type="entry name" value="Tricorn protease N-terminal domain"/>
    <property type="match status" value="1"/>
</dbReference>
<accession>A0A0H4X385</accession>
<evidence type="ECO:0000256" key="1">
    <source>
        <dbReference type="SAM" id="MobiDB-lite"/>
    </source>
</evidence>
<sequence>MAVAERKWSARAFWPRGRALALGVLTLATPAWAQLPDYHLELQVRTNLLGNASGAYNVGPGNLLSGSYQIPISADGQIAFRLAITPEGRSAVWWGHGGMGSRIYLLPQLGEDARTGDPGVNSQGDIAFAVTWASPATQNGIYLLNVASPEQVRIIRGPPGASDWSSLWLNEAGQIGFRATYSGVGRAYAIANERPDGTFSTTIVAAEQTVDPGSPYQFLYSPTLNDLGQMAGVGDVATASSEFFQDLRIFEPDGMSSRLIAQSRGRDATSPVYRFASVAPALNNMGQVAFLGTARNAQSGNVTTLWLWDGAALRVLAQDGVGDIRTLEFFAPDINDTGWVVFRAIDSANMRAVWVSDGQSLKRVATEHDIVSSDLGPARIDQETPSNPVFGGLVSINGRGEISLAAGLAPPDNDQVEWGTAVFIARPVVPQQDGGTGGPDGGPGPGVDGGVDGGPGEPDSGVDGGPGPGVDGGPGEPDSGVDGGPGPGVDGGVDGGPGEPDSGVDGGPGPGVDGGVDGGPGEPDSGVDGGPGPGVDGGPGEPDSGVDGGPGPGVDGGPGEPDAGVDGGPGPGVDGGSGDPDAGADGGPGPIVDGGAGEDPDAGTDPDAGSGEDPDAGPGTENDAGPGEEPGADAGSGEEPQSDAGADAGPGQPQDSGTSPPPPPADSGCGCQSSSPSAALPWMLVGLMRAVIGRRRKAE</sequence>
<keyword evidence="3" id="KW-1185">Reference proteome</keyword>
<dbReference type="AlphaFoldDB" id="A0A0H4X385"/>
<dbReference type="NCBIfam" id="NF045523">
    <property type="entry name" value="MXAN_5453_fam"/>
    <property type="match status" value="1"/>
</dbReference>
<dbReference type="NCBIfam" id="TIGR05002">
    <property type="entry name" value="NxxGxxAF_repeat"/>
    <property type="match status" value="2"/>
</dbReference>
<dbReference type="InterPro" id="IPR024038">
    <property type="entry name" value="MYXO-CTERM"/>
</dbReference>
<evidence type="ECO:0000313" key="2">
    <source>
        <dbReference type="EMBL" id="AKQ70106.1"/>
    </source>
</evidence>
<dbReference type="NCBIfam" id="TIGR03901">
    <property type="entry name" value="MYXO-CTERM"/>
    <property type="match status" value="1"/>
</dbReference>
<gene>
    <name evidence="2" type="ORF">A176_007018</name>
</gene>
<dbReference type="eggNOG" id="COG3021">
    <property type="taxonomic scope" value="Bacteria"/>
</dbReference>
<proteinExistence type="predicted"/>